<feature type="transmembrane region" description="Helical" evidence="25">
    <location>
        <begin position="360"/>
        <end position="380"/>
    </location>
</feature>
<dbReference type="SUPFAM" id="SSF103473">
    <property type="entry name" value="MFS general substrate transporter"/>
    <property type="match status" value="1"/>
</dbReference>
<dbReference type="InterPro" id="IPR052187">
    <property type="entry name" value="MFSD1"/>
</dbReference>
<evidence type="ECO:0000256" key="19">
    <source>
        <dbReference type="ARBA" id="ARBA00044919"/>
    </source>
</evidence>
<evidence type="ECO:0000256" key="24">
    <source>
        <dbReference type="ARBA" id="ARBA00046376"/>
    </source>
</evidence>
<feature type="transmembrane region" description="Helical" evidence="25">
    <location>
        <begin position="392"/>
        <end position="412"/>
    </location>
</feature>
<evidence type="ECO:0000256" key="9">
    <source>
        <dbReference type="ARBA" id="ARBA00044878"/>
    </source>
</evidence>
<evidence type="ECO:0000256" key="12">
    <source>
        <dbReference type="ARBA" id="ARBA00044891"/>
    </source>
</evidence>
<evidence type="ECO:0000256" key="22">
    <source>
        <dbReference type="ARBA" id="ARBA00045018"/>
    </source>
</evidence>
<keyword evidence="6 25" id="KW-0472">Membrane</keyword>
<evidence type="ECO:0000256" key="13">
    <source>
        <dbReference type="ARBA" id="ARBA00044893"/>
    </source>
</evidence>
<reference evidence="28" key="1">
    <citation type="journal article" date="2010" name="Nature">
        <title>The Amphimedon queenslandica genome and the evolution of animal complexity.</title>
        <authorList>
            <person name="Srivastava M."/>
            <person name="Simakov O."/>
            <person name="Chapman J."/>
            <person name="Fahey B."/>
            <person name="Gauthier M.E."/>
            <person name="Mitros T."/>
            <person name="Richards G.S."/>
            <person name="Conaco C."/>
            <person name="Dacre M."/>
            <person name="Hellsten U."/>
            <person name="Larroux C."/>
            <person name="Putnam N.H."/>
            <person name="Stanke M."/>
            <person name="Adamska M."/>
            <person name="Darling A."/>
            <person name="Degnan S.M."/>
            <person name="Oakley T.H."/>
            <person name="Plachetzki D.C."/>
            <person name="Zhai Y."/>
            <person name="Adamski M."/>
            <person name="Calcino A."/>
            <person name="Cummins S.F."/>
            <person name="Goodstein D.M."/>
            <person name="Harris C."/>
            <person name="Jackson D.J."/>
            <person name="Leys S.P."/>
            <person name="Shu S."/>
            <person name="Woodcroft B.J."/>
            <person name="Vervoort M."/>
            <person name="Kosik K.S."/>
            <person name="Manning G."/>
            <person name="Degnan B.M."/>
            <person name="Rokhsar D.S."/>
        </authorList>
    </citation>
    <scope>NUCLEOTIDE SEQUENCE [LARGE SCALE GENOMIC DNA]</scope>
</reference>
<evidence type="ECO:0000256" key="23">
    <source>
        <dbReference type="ARBA" id="ARBA00045709"/>
    </source>
</evidence>
<evidence type="ECO:0000256" key="25">
    <source>
        <dbReference type="SAM" id="Phobius"/>
    </source>
</evidence>
<comment type="catalytic activity">
    <reaction evidence="9">
        <text>L-histidyl-glycine(out) = L-histidyl-glycine(in)</text>
        <dbReference type="Rhea" id="RHEA:79395"/>
        <dbReference type="ChEBI" id="CHEBI:229957"/>
    </reaction>
</comment>
<evidence type="ECO:0000256" key="2">
    <source>
        <dbReference type="ARBA" id="ARBA00008335"/>
    </source>
</evidence>
<accession>A0AAN0J9N3</accession>
<comment type="catalytic activity">
    <reaction evidence="15">
        <text>L-arginyl-L-alpha-amino acid(out) = L-arginyl-L-alpha-amino acid(in)</text>
        <dbReference type="Rhea" id="RHEA:79371"/>
        <dbReference type="ChEBI" id="CHEBI:84315"/>
    </reaction>
</comment>
<proteinExistence type="inferred from homology"/>
<feature type="transmembrane region" description="Helical" evidence="25">
    <location>
        <begin position="84"/>
        <end position="105"/>
    </location>
</feature>
<feature type="transmembrane region" description="Helical" evidence="25">
    <location>
        <begin position="117"/>
        <end position="136"/>
    </location>
</feature>
<comment type="catalytic activity">
    <reaction evidence="17">
        <text>L-arginyl-glycine(out) = L-arginyl-glycine(in)</text>
        <dbReference type="Rhea" id="RHEA:79391"/>
        <dbReference type="ChEBI" id="CHEBI:229955"/>
    </reaction>
</comment>
<dbReference type="RefSeq" id="XP_019853724.1">
    <property type="nucleotide sequence ID" value="XM_019998165.1"/>
</dbReference>
<evidence type="ECO:0000313" key="27">
    <source>
        <dbReference type="EnsemblMetazoa" id="XP_019853724.1"/>
    </source>
</evidence>
<evidence type="ECO:0000256" key="14">
    <source>
        <dbReference type="ARBA" id="ARBA00044898"/>
    </source>
</evidence>
<evidence type="ECO:0000256" key="18">
    <source>
        <dbReference type="ARBA" id="ARBA00044912"/>
    </source>
</evidence>
<feature type="transmembrane region" description="Helical" evidence="25">
    <location>
        <begin position="418"/>
        <end position="442"/>
    </location>
</feature>
<dbReference type="InterPro" id="IPR020846">
    <property type="entry name" value="MFS_dom"/>
</dbReference>
<evidence type="ECO:0000256" key="11">
    <source>
        <dbReference type="ARBA" id="ARBA00044884"/>
    </source>
</evidence>
<feature type="domain" description="Major facilitator superfamily (MFS) profile" evidence="26">
    <location>
        <begin position="223"/>
        <end position="446"/>
    </location>
</feature>
<comment type="catalytic activity">
    <reaction evidence="8">
        <text>L-lysyl-L-alanine(out) = L-lysyl-L-alanine(in)</text>
        <dbReference type="Rhea" id="RHEA:79399"/>
        <dbReference type="ChEBI" id="CHEBI:229954"/>
    </reaction>
</comment>
<keyword evidence="3" id="KW-0813">Transport</keyword>
<comment type="function">
    <text evidence="23">Lysosomal dipeptide uniporter that selectively exports lysine, arginine or histidine-containing dipeptides with a net positive charge from the lysosome lumen into the cytosol. Could play a role in a specific type of protein O-glycosylation indirectly regulating macrophages migration and tissue invasion. Also essential for liver homeostasis.</text>
</comment>
<evidence type="ECO:0000256" key="4">
    <source>
        <dbReference type="ARBA" id="ARBA00022692"/>
    </source>
</evidence>
<dbReference type="GeneID" id="109580142"/>
<feature type="transmembrane region" description="Helical" evidence="25">
    <location>
        <begin position="176"/>
        <end position="196"/>
    </location>
</feature>
<evidence type="ECO:0000256" key="15">
    <source>
        <dbReference type="ARBA" id="ARBA00044899"/>
    </source>
</evidence>
<name>A0AAN0J9N3_AMPQE</name>
<comment type="catalytic activity">
    <reaction evidence="13">
        <text>L-alpha-aminoacyl-L-lysine(out) = L-alpha-aminoacyl-L-lysine(in)</text>
        <dbReference type="Rhea" id="RHEA:79383"/>
        <dbReference type="ChEBI" id="CHEBI:229966"/>
    </reaction>
</comment>
<feature type="transmembrane region" description="Helical" evidence="25">
    <location>
        <begin position="208"/>
        <end position="233"/>
    </location>
</feature>
<reference evidence="27" key="2">
    <citation type="submission" date="2024-06" db="UniProtKB">
        <authorList>
            <consortium name="EnsemblMetazoa"/>
        </authorList>
    </citation>
    <scope>IDENTIFICATION</scope>
</reference>
<comment type="catalytic activity">
    <reaction evidence="11">
        <text>L-alpha-aminoacyl-L-histidine(out) = L-alpha-aminoacyl-L-histidine(in)</text>
        <dbReference type="Rhea" id="RHEA:79375"/>
        <dbReference type="ChEBI" id="CHEBI:229967"/>
    </reaction>
</comment>
<comment type="subunit">
    <text evidence="24">Homodimer. Interacts with lysosomal protein GLMP (via lumenal domain); the interaction starts while both proteins are still in the endoplasmic reticulum and is required for stabilization of MFSD1 in lysosomes but has no direct effect on its targeting to lysosomes or transporter activity.</text>
</comment>
<dbReference type="Proteomes" id="UP000007879">
    <property type="component" value="Unassembled WGS sequence"/>
</dbReference>
<feature type="transmembrane region" description="Helical" evidence="25">
    <location>
        <begin position="261"/>
        <end position="284"/>
    </location>
</feature>
<dbReference type="Gene3D" id="1.20.1250.20">
    <property type="entry name" value="MFS general substrate transporter like domains"/>
    <property type="match status" value="2"/>
</dbReference>
<organism evidence="27 28">
    <name type="scientific">Amphimedon queenslandica</name>
    <name type="common">Sponge</name>
    <dbReference type="NCBI Taxonomy" id="400682"/>
    <lineage>
        <taxon>Eukaryota</taxon>
        <taxon>Metazoa</taxon>
        <taxon>Porifera</taxon>
        <taxon>Demospongiae</taxon>
        <taxon>Heteroscleromorpha</taxon>
        <taxon>Haplosclerida</taxon>
        <taxon>Niphatidae</taxon>
        <taxon>Amphimedon</taxon>
    </lineage>
</organism>
<dbReference type="Pfam" id="PF07690">
    <property type="entry name" value="MFS_1"/>
    <property type="match status" value="1"/>
</dbReference>
<evidence type="ECO:0000256" key="1">
    <source>
        <dbReference type="ARBA" id="ARBA00004155"/>
    </source>
</evidence>
<feature type="transmembrane region" description="Helical" evidence="25">
    <location>
        <begin position="333"/>
        <end position="354"/>
    </location>
</feature>
<comment type="catalytic activity">
    <reaction evidence="18">
        <text>L-histidyl-L-alpha-amino acid(out) = L-histidyl-L-alpha-amino acid(in)</text>
        <dbReference type="Rhea" id="RHEA:79379"/>
        <dbReference type="ChEBI" id="CHEBI:229964"/>
    </reaction>
</comment>
<protein>
    <recommendedName>
        <fullName evidence="21">Lysosomal dipeptide transporter MFSD1</fullName>
    </recommendedName>
    <alternativeName>
        <fullName evidence="22">Major facilitator superfamily domain-containing protein 1</fullName>
    </alternativeName>
</protein>
<dbReference type="KEGG" id="aqu:109580142"/>
<dbReference type="EnsemblMetazoa" id="XM_019998165.1">
    <property type="protein sequence ID" value="XP_019853724.1"/>
    <property type="gene ID" value="LOC109580142"/>
</dbReference>
<feature type="transmembrane region" description="Helical" evidence="25">
    <location>
        <begin position="42"/>
        <end position="63"/>
    </location>
</feature>
<keyword evidence="4 25" id="KW-0812">Transmembrane</keyword>
<keyword evidence="28" id="KW-1185">Reference proteome</keyword>
<evidence type="ECO:0000259" key="26">
    <source>
        <dbReference type="PROSITE" id="PS50850"/>
    </source>
</evidence>
<sequence>MGNDDLLEQVKTSAHQSTSYGSIPHTKDSSSLCEYITDPSHWPFHGISLLMVSFIYFSSYVCVESQGGLEVPIIKVMNIDTTRYSLLLVAFSSPNVLFCLVGGVIVDRALGHKLSLILVVAMTGVGQFLMGLGAFLDHFWLMIVGRMFIGVGNEMTDVVSVALASKKQNATFRMSLYYTAAKLGGSSSLAVSQYIYEQLRFIENPSYRLGSTLLVGVMLMMMAFVISIILFFLDMKEEKVIKRERQKISMIRWNEIKNFPMSFWICVAEVSIFCGGVIVFTAIGQDFYTKKYSLTPFESGAANSLVFLATIAVAPIIGCLINRLGRHSFCSVVGMLAALSAHLTILCSSNSFYIPYLASTVYSVSYALIMPSLYTIPCLLIQPNKMATAYGFIHSGINLYVAVMSVISGILIDKSGYFLLETVFSLFMYFNIIVSIILSFYLTKRV</sequence>
<comment type="similarity">
    <text evidence="2">Belongs to the major facilitator superfamily.</text>
</comment>
<dbReference type="PANTHER" id="PTHR23512:SF3">
    <property type="entry name" value="MAJOR FACILITATOR SUPERFAMILY DOMAIN-CONTAINING PROTEIN 1"/>
    <property type="match status" value="1"/>
</dbReference>
<comment type="catalytic activity">
    <reaction evidence="20">
        <text>L-lysyl-glycine(out) = L-lysyl-glycine(in)</text>
        <dbReference type="Rhea" id="RHEA:79407"/>
        <dbReference type="ChEBI" id="CHEBI:191202"/>
    </reaction>
</comment>
<dbReference type="InterPro" id="IPR036259">
    <property type="entry name" value="MFS_trans_sf"/>
</dbReference>
<dbReference type="PANTHER" id="PTHR23512">
    <property type="entry name" value="MAJOR FACILITATOR SUPERFAMILY DOMAIN-CONTAINING PROTEIN 1"/>
    <property type="match status" value="1"/>
</dbReference>
<comment type="catalytic activity">
    <reaction evidence="12">
        <text>L-lysyl-L-alpha-amino acid(out) = L-lysyl-L-alpha-amino acid(in)</text>
        <dbReference type="Rhea" id="RHEA:79387"/>
        <dbReference type="ChEBI" id="CHEBI:229965"/>
    </reaction>
</comment>
<dbReference type="GO" id="GO:0022857">
    <property type="term" value="F:transmembrane transporter activity"/>
    <property type="evidence" value="ECO:0007669"/>
    <property type="project" value="InterPro"/>
</dbReference>
<feature type="transmembrane region" description="Helical" evidence="25">
    <location>
        <begin position="304"/>
        <end position="321"/>
    </location>
</feature>
<evidence type="ECO:0000256" key="16">
    <source>
        <dbReference type="ARBA" id="ARBA00044900"/>
    </source>
</evidence>
<comment type="catalytic activity">
    <reaction evidence="19">
        <text>L-alanyl-L-lysine(out) = L-alanyl-L-lysine(in)</text>
        <dbReference type="Rhea" id="RHEA:79415"/>
        <dbReference type="ChEBI" id="CHEBI:192470"/>
    </reaction>
</comment>
<evidence type="ECO:0000256" key="7">
    <source>
        <dbReference type="ARBA" id="ARBA00023228"/>
    </source>
</evidence>
<dbReference type="PROSITE" id="PS50850">
    <property type="entry name" value="MFS"/>
    <property type="match status" value="1"/>
</dbReference>
<evidence type="ECO:0000256" key="3">
    <source>
        <dbReference type="ARBA" id="ARBA00022448"/>
    </source>
</evidence>
<keyword evidence="7" id="KW-0458">Lysosome</keyword>
<evidence type="ECO:0000256" key="8">
    <source>
        <dbReference type="ARBA" id="ARBA00044876"/>
    </source>
</evidence>
<comment type="subcellular location">
    <subcellularLocation>
        <location evidence="1">Lysosome membrane</location>
        <topology evidence="1">Multi-pass membrane protein</topology>
    </subcellularLocation>
</comment>
<evidence type="ECO:0000256" key="10">
    <source>
        <dbReference type="ARBA" id="ARBA00044881"/>
    </source>
</evidence>
<dbReference type="InterPro" id="IPR011701">
    <property type="entry name" value="MFS"/>
</dbReference>
<comment type="catalytic activity">
    <reaction evidence="14">
        <text>L-aspartyl-L-lysine(out) = L-aspartyl-L-lysine(in)</text>
        <dbReference type="Rhea" id="RHEA:79411"/>
        <dbReference type="ChEBI" id="CHEBI:229953"/>
    </reaction>
</comment>
<dbReference type="AlphaFoldDB" id="A0AAN0J9N3"/>
<evidence type="ECO:0000256" key="5">
    <source>
        <dbReference type="ARBA" id="ARBA00022989"/>
    </source>
</evidence>
<comment type="catalytic activity">
    <reaction evidence="16">
        <text>L-lysyl-L-lysine(out) = L-lysyl-L-lysine(in)</text>
        <dbReference type="Rhea" id="RHEA:79403"/>
        <dbReference type="ChEBI" id="CHEBI:229956"/>
    </reaction>
</comment>
<evidence type="ECO:0000256" key="6">
    <source>
        <dbReference type="ARBA" id="ARBA00023136"/>
    </source>
</evidence>
<comment type="catalytic activity">
    <reaction evidence="10">
        <text>L-alpha-aminoacyl-L-arginine(out) = L-alpha-aminoacyl-L-arginine(in)</text>
        <dbReference type="Rhea" id="RHEA:79367"/>
        <dbReference type="ChEBI" id="CHEBI:229968"/>
    </reaction>
</comment>
<keyword evidence="5 25" id="KW-1133">Transmembrane helix</keyword>
<evidence type="ECO:0000313" key="28">
    <source>
        <dbReference type="Proteomes" id="UP000007879"/>
    </source>
</evidence>
<evidence type="ECO:0000256" key="20">
    <source>
        <dbReference type="ARBA" id="ARBA00044924"/>
    </source>
</evidence>
<dbReference type="GO" id="GO:0005765">
    <property type="term" value="C:lysosomal membrane"/>
    <property type="evidence" value="ECO:0007669"/>
    <property type="project" value="UniProtKB-SubCell"/>
</dbReference>
<evidence type="ECO:0000256" key="17">
    <source>
        <dbReference type="ARBA" id="ARBA00044903"/>
    </source>
</evidence>
<evidence type="ECO:0000256" key="21">
    <source>
        <dbReference type="ARBA" id="ARBA00044985"/>
    </source>
</evidence>